<dbReference type="AlphaFoldDB" id="A0AAC8YIC5"/>
<accession>A0AAC8YIC5</accession>
<evidence type="ECO:0000313" key="4">
    <source>
        <dbReference type="Proteomes" id="UP000178666"/>
    </source>
</evidence>
<gene>
    <name evidence="2" type="ORF">A8L58_03775</name>
    <name evidence="1" type="ORF">AXH35_02310</name>
</gene>
<reference evidence="1 3" key="2">
    <citation type="submission" date="2016-02" db="EMBL/GenBank/DDBJ databases">
        <title>Complete Genome Sequence of Propionibacterium acidipropionici ATCC 55737.</title>
        <authorList>
            <person name="Luna Flores C.H."/>
            <person name="Nielsen L.K."/>
            <person name="Marcellin E."/>
        </authorList>
    </citation>
    <scope>NUCLEOTIDE SEQUENCE [LARGE SCALE GENOMIC DNA]</scope>
    <source>
        <strain evidence="1 3">ATCC 55737</strain>
    </source>
</reference>
<evidence type="ECO:0000313" key="1">
    <source>
        <dbReference type="EMBL" id="AMS06945.1"/>
    </source>
</evidence>
<sequence length="267" mass="29487">MERPWVVIGYSGWNDAGGAASEATTRLIRYSDATEWRVIDREDYYDFQTSRPVVSAMAGVELLTWPRTTVWRGRADGHQVIAVTGPEPNLRWRSYCRELLDILEPMNPAGIVVLGGMVADVPHTRQLPVSGSTPDPATAARLGIEDLEYSGPTGISGVLVTLARERGFNAVGLWASVPEYAFEPPCPPAVQMLLVRVEELTGLSVPQEDLAEGRQEWLAQADQLLVDNDGLSEYVHSLEEQQDAALPEGITGDVLAMEFQSYLRHRR</sequence>
<evidence type="ECO:0000313" key="2">
    <source>
        <dbReference type="EMBL" id="AOZ48122.1"/>
    </source>
</evidence>
<keyword evidence="4" id="KW-1185">Reference proteome</keyword>
<dbReference type="Proteomes" id="UP000178666">
    <property type="component" value="Chromosome"/>
</dbReference>
<dbReference type="InterPro" id="IPR019151">
    <property type="entry name" value="Proteasome_assmbl_chaperone_2"/>
</dbReference>
<dbReference type="EMBL" id="CP015970">
    <property type="protein sequence ID" value="AOZ48122.1"/>
    <property type="molecule type" value="Genomic_DNA"/>
</dbReference>
<reference evidence="2 4" key="1">
    <citation type="journal article" date="2016" name="Plant Dis.">
        <title>Improved production of propionic acid using genome shuffling.</title>
        <authorList>
            <person name="Luna-Flores C.H."/>
            <person name="Palfreyman R.W."/>
            <person name="Kromer J.O."/>
            <person name="Nielsen L.K."/>
            <person name="Marcellin E."/>
        </authorList>
    </citation>
    <scope>NUCLEOTIDE SEQUENCE [LARGE SCALE GENOMIC DNA]</scope>
    <source>
        <strain evidence="2 4">F3E8</strain>
    </source>
</reference>
<dbReference type="Gene3D" id="3.40.50.10900">
    <property type="entry name" value="PAC-like subunit"/>
    <property type="match status" value="1"/>
</dbReference>
<dbReference type="Proteomes" id="UP000075221">
    <property type="component" value="Chromosome"/>
</dbReference>
<evidence type="ECO:0000313" key="3">
    <source>
        <dbReference type="Proteomes" id="UP000075221"/>
    </source>
</evidence>
<protein>
    <recommendedName>
        <fullName evidence="5">PAC2 family protein</fullName>
    </recommendedName>
</protein>
<dbReference type="Pfam" id="PF09754">
    <property type="entry name" value="PAC2"/>
    <property type="match status" value="1"/>
</dbReference>
<dbReference type="SUPFAM" id="SSF159659">
    <property type="entry name" value="Cgl1923-like"/>
    <property type="match status" value="1"/>
</dbReference>
<dbReference type="EMBL" id="CP014352">
    <property type="protein sequence ID" value="AMS06945.1"/>
    <property type="molecule type" value="Genomic_DNA"/>
</dbReference>
<dbReference type="InterPro" id="IPR038389">
    <property type="entry name" value="PSMG2_sf"/>
</dbReference>
<dbReference type="InterPro" id="IPR008492">
    <property type="entry name" value="Rv2714-like"/>
</dbReference>
<organism evidence="1 3">
    <name type="scientific">Acidipropionibacterium acidipropionici</name>
    <dbReference type="NCBI Taxonomy" id="1748"/>
    <lineage>
        <taxon>Bacteria</taxon>
        <taxon>Bacillati</taxon>
        <taxon>Actinomycetota</taxon>
        <taxon>Actinomycetes</taxon>
        <taxon>Propionibacteriales</taxon>
        <taxon>Propionibacteriaceae</taxon>
        <taxon>Acidipropionibacterium</taxon>
    </lineage>
</organism>
<proteinExistence type="predicted"/>
<evidence type="ECO:0008006" key="5">
    <source>
        <dbReference type="Google" id="ProtNLM"/>
    </source>
</evidence>
<name>A0AAC8YIC5_9ACTN</name>
<dbReference type="PIRSF" id="PIRSF028754">
    <property type="entry name" value="UCP028754"/>
    <property type="match status" value="1"/>
</dbReference>